<accession>A0A317Q414</accession>
<dbReference type="OrthoDB" id="9963363at2"/>
<dbReference type="InterPro" id="IPR056906">
    <property type="entry name" value="ORF2/G2P_dom"/>
</dbReference>
<keyword evidence="3" id="KW-1185">Reference proteome</keyword>
<dbReference type="Proteomes" id="UP000246964">
    <property type="component" value="Unassembled WGS sequence"/>
</dbReference>
<dbReference type="AlphaFoldDB" id="A0A317Q414"/>
<organism evidence="2 3">
    <name type="scientific">Pseudidiomarina maritima</name>
    <dbReference type="NCBI Taxonomy" id="519453"/>
    <lineage>
        <taxon>Bacteria</taxon>
        <taxon>Pseudomonadati</taxon>
        <taxon>Pseudomonadota</taxon>
        <taxon>Gammaproteobacteria</taxon>
        <taxon>Alteromonadales</taxon>
        <taxon>Idiomarinaceae</taxon>
        <taxon>Pseudidiomarina</taxon>
    </lineage>
</organism>
<dbReference type="EMBL" id="QGTT01000022">
    <property type="protein sequence ID" value="PWW08877.1"/>
    <property type="molecule type" value="Genomic_DNA"/>
</dbReference>
<proteinExistence type="predicted"/>
<sequence>MNRYGLKLSKIASALAKEYFTDYKWFITLTYKHDVRTVERVRRDLKTLAKHLRERAYGKHSAKYFKSSNHIMMVGGIERHADDRIHIHLVLTKPPAEAKKAELYENLSANTDEFLIDYWEQVKNNSYQNKPEDLMDSSDQRSSLEYCLKYTDKHNANFFIMHWDSPKFVSPIECKR</sequence>
<feature type="domain" description="Replication-associated protein ORF2/G2P" evidence="1">
    <location>
        <begin position="25"/>
        <end position="154"/>
    </location>
</feature>
<protein>
    <recommendedName>
        <fullName evidence="1">Replication-associated protein ORF2/G2P domain-containing protein</fullName>
    </recommendedName>
</protein>
<name>A0A317Q414_9GAMM</name>
<gene>
    <name evidence="2" type="ORF">DET45_12223</name>
</gene>
<evidence type="ECO:0000259" key="1">
    <source>
        <dbReference type="Pfam" id="PF23343"/>
    </source>
</evidence>
<evidence type="ECO:0000313" key="3">
    <source>
        <dbReference type="Proteomes" id="UP000246964"/>
    </source>
</evidence>
<dbReference type="Pfam" id="PF23343">
    <property type="entry name" value="REP_ORF2-G2P"/>
    <property type="match status" value="1"/>
</dbReference>
<evidence type="ECO:0000313" key="2">
    <source>
        <dbReference type="EMBL" id="PWW08877.1"/>
    </source>
</evidence>
<reference evidence="2 3" key="1">
    <citation type="submission" date="2018-05" db="EMBL/GenBank/DDBJ databases">
        <title>Freshwater and sediment microbial communities from various areas in North America, analyzing microbe dynamics in response to fracking.</title>
        <authorList>
            <person name="Lamendella R."/>
        </authorList>
    </citation>
    <scope>NUCLEOTIDE SEQUENCE [LARGE SCALE GENOMIC DNA]</scope>
    <source>
        <strain evidence="2 3">125B1</strain>
    </source>
</reference>
<comment type="caution">
    <text evidence="2">The sequence shown here is derived from an EMBL/GenBank/DDBJ whole genome shotgun (WGS) entry which is preliminary data.</text>
</comment>
<dbReference type="RefSeq" id="WP_113876845.1">
    <property type="nucleotide sequence ID" value="NZ_QGTT01000022.1"/>
</dbReference>